<dbReference type="Proteomes" id="UP001589568">
    <property type="component" value="Unassembled WGS sequence"/>
</dbReference>
<dbReference type="SUPFAM" id="SSF48264">
    <property type="entry name" value="Cytochrome P450"/>
    <property type="match status" value="1"/>
</dbReference>
<protein>
    <submittedName>
        <fullName evidence="2">Cytochrome P450</fullName>
    </submittedName>
</protein>
<dbReference type="PANTHER" id="PTHR46696">
    <property type="entry name" value="P450, PUTATIVE (EUROFUNG)-RELATED"/>
    <property type="match status" value="1"/>
</dbReference>
<evidence type="ECO:0000313" key="3">
    <source>
        <dbReference type="Proteomes" id="UP001589568"/>
    </source>
</evidence>
<dbReference type="EMBL" id="JBHMCF010000041">
    <property type="protein sequence ID" value="MFB9475343.1"/>
    <property type="molecule type" value="Genomic_DNA"/>
</dbReference>
<dbReference type="PANTHER" id="PTHR46696:SF4">
    <property type="entry name" value="BIOTIN BIOSYNTHESIS CYTOCHROME P450"/>
    <property type="match status" value="1"/>
</dbReference>
<proteinExistence type="inferred from homology"/>
<dbReference type="CDD" id="cd11033">
    <property type="entry name" value="CYP142-like"/>
    <property type="match status" value="1"/>
</dbReference>
<organism evidence="2 3">
    <name type="scientific">Nonomuraea salmonea</name>
    <dbReference type="NCBI Taxonomy" id="46181"/>
    <lineage>
        <taxon>Bacteria</taxon>
        <taxon>Bacillati</taxon>
        <taxon>Actinomycetota</taxon>
        <taxon>Actinomycetes</taxon>
        <taxon>Streptosporangiales</taxon>
        <taxon>Streptosporangiaceae</taxon>
        <taxon>Nonomuraea</taxon>
    </lineage>
</organism>
<dbReference type="InterPro" id="IPR002397">
    <property type="entry name" value="Cyt_P450_B"/>
</dbReference>
<keyword evidence="3" id="KW-1185">Reference proteome</keyword>
<comment type="caution">
    <text evidence="2">The sequence shown here is derived from an EMBL/GenBank/DDBJ whole genome shotgun (WGS) entry which is preliminary data.</text>
</comment>
<comment type="similarity">
    <text evidence="1">Belongs to the cytochrome P450 family.</text>
</comment>
<dbReference type="Pfam" id="PF00067">
    <property type="entry name" value="p450"/>
    <property type="match status" value="1"/>
</dbReference>
<dbReference type="Gene3D" id="1.10.630.10">
    <property type="entry name" value="Cytochrome P450"/>
    <property type="match status" value="1"/>
</dbReference>
<dbReference type="RefSeq" id="WP_345385086.1">
    <property type="nucleotide sequence ID" value="NZ_BAAAXS010000001.1"/>
</dbReference>
<name>A0ABV5NYJ5_9ACTN</name>
<accession>A0ABV5NYJ5</accession>
<dbReference type="InterPro" id="IPR001128">
    <property type="entry name" value="Cyt_P450"/>
</dbReference>
<reference evidence="2 3" key="1">
    <citation type="submission" date="2024-09" db="EMBL/GenBank/DDBJ databases">
        <authorList>
            <person name="Sun Q."/>
            <person name="Mori K."/>
        </authorList>
    </citation>
    <scope>NUCLEOTIDE SEQUENCE [LARGE SCALE GENOMIC DNA]</scope>
    <source>
        <strain evidence="2 3">JCM 3324</strain>
    </source>
</reference>
<sequence length="404" mass="44683">MPDGTPRINLVDPELYATGDPYVQWRWLRANAPVYWHEPTELPGFWALTAYADVRAAYRDAETFSSARGILLRPADHGADPGGGRTLALTDPPRHRDLRRLVDEWFAVRSVRSMEGEMREVTGRVVDQAVERGRCDFVADVAARVPLYVICKMMGVPAGEWERLFTLTSQAFGAGDPMARRFAHLEIMGYFETLAAEKAKDPGDDLVSVLATATVEGAPLSPDDVILNCDNLLVGGTENTRIAASGGMLALMRHPAQWRLLQDDPGLLPGAVEEILRWTSTATHIMRTATRPVEIRGHRVEAGDRVTLWLPSANRDESVFDDPDRFDVRRQPNRHLALGFGEHFCLGSVLARMELRLLYEEIAGRSLRVEPDGEPTMLSSIVVNGPERLPVTFAPGGPAPAVFN</sequence>
<evidence type="ECO:0000313" key="2">
    <source>
        <dbReference type="EMBL" id="MFB9475343.1"/>
    </source>
</evidence>
<dbReference type="PRINTS" id="PR00359">
    <property type="entry name" value="BP450"/>
</dbReference>
<gene>
    <name evidence="2" type="ORF">ACFFR3_38140</name>
</gene>
<evidence type="ECO:0000256" key="1">
    <source>
        <dbReference type="ARBA" id="ARBA00010617"/>
    </source>
</evidence>
<dbReference type="InterPro" id="IPR036396">
    <property type="entry name" value="Cyt_P450_sf"/>
</dbReference>